<dbReference type="KEGG" id="ial:IALB_1240"/>
<keyword evidence="3" id="KW-1185">Reference proteome</keyword>
<organism evidence="2 3">
    <name type="scientific">Ignavibacterium album (strain DSM 19864 / JCM 16511 / NBRC 101810 / Mat9-16)</name>
    <dbReference type="NCBI Taxonomy" id="945713"/>
    <lineage>
        <taxon>Bacteria</taxon>
        <taxon>Pseudomonadati</taxon>
        <taxon>Ignavibacteriota</taxon>
        <taxon>Ignavibacteria</taxon>
        <taxon>Ignavibacteriales</taxon>
        <taxon>Ignavibacteriaceae</taxon>
        <taxon>Ignavibacterium</taxon>
    </lineage>
</organism>
<dbReference type="EMBL" id="CP003418">
    <property type="protein sequence ID" value="AFH48951.1"/>
    <property type="molecule type" value="Genomic_DNA"/>
</dbReference>
<dbReference type="HOGENOM" id="CLU_692187_0_0_10"/>
<evidence type="ECO:0000313" key="2">
    <source>
        <dbReference type="EMBL" id="AFH48951.1"/>
    </source>
</evidence>
<accession>I0AIZ4</accession>
<dbReference type="Proteomes" id="UP000007394">
    <property type="component" value="Chromosome"/>
</dbReference>
<evidence type="ECO:0000313" key="3">
    <source>
        <dbReference type="Proteomes" id="UP000007394"/>
    </source>
</evidence>
<evidence type="ECO:0000259" key="1">
    <source>
        <dbReference type="Pfam" id="PF20530"/>
    </source>
</evidence>
<dbReference type="RefSeq" id="WP_014560106.1">
    <property type="nucleotide sequence ID" value="NC_017464.1"/>
</dbReference>
<protein>
    <recommendedName>
        <fullName evidence="1">DUF6745 domain-containing protein</fullName>
    </recommendedName>
</protein>
<dbReference type="InterPro" id="IPR046633">
    <property type="entry name" value="DUF6745"/>
</dbReference>
<dbReference type="Pfam" id="PF20530">
    <property type="entry name" value="DUF6745"/>
    <property type="match status" value="1"/>
</dbReference>
<dbReference type="eggNOG" id="COG4886">
    <property type="taxonomic scope" value="Bacteria"/>
</dbReference>
<proteinExistence type="predicted"/>
<name>I0AIZ4_IGNAJ</name>
<dbReference type="AlphaFoldDB" id="I0AIZ4"/>
<sequence>MSPYMGPRIREADRVDKINEYLRTGNIETLKKERTLSFFYQRRFDSRLKEWENMFRKIENANVDNYHRYTVEWIKSLGCRQKPKEIEESFEIFMLKGTLIDQKNKTFEYPYSAAINFYNRLADIFYNLGLWYHFMNVMVKMSLLSVRWRSIFMDKSEEKRLKETKEFYGENYKPYHLPIMSYLDRFFFCACESMYYALGGYIGLDNFKLDNKVDSDTFVEKLSILSKAIDAGLDRIYVTNKNIGYTHDLKTKVDSEGELHCEDGPAFQSVWGEKGYCYHGIRLDERVIMHPEQLSAEEIISSGTLKIKNVMIEKYGLGKFVEEAGYIIVDEIKSDKKIYQLLSVDIKENEPVKVMKIVCLKTYKTKYLRVKHDIRTFEEAMSWSFGLRGMDLNFYSET</sequence>
<reference evidence="2 3" key="1">
    <citation type="journal article" date="2012" name="Front. Microbiol.">
        <title>Complete genome of Ignavibacterium album, a metabolically versatile, flagellated, facultative anaerobe from the phylum Chlorobi.</title>
        <authorList>
            <person name="Liu Z."/>
            <person name="Frigaard N.-U."/>
            <person name="Vogl K."/>
            <person name="Iino T."/>
            <person name="Ohkuma M."/>
            <person name="Overmann J."/>
            <person name="Bryant D.A."/>
        </authorList>
    </citation>
    <scope>NUCLEOTIDE SEQUENCE [LARGE SCALE GENOMIC DNA]</scope>
    <source>
        <strain evidence="3">DSM 19864 / JCM 16511 / NBRC 101810 / Mat9-16</strain>
    </source>
</reference>
<gene>
    <name evidence="2" type="ordered locus">IALB_1240</name>
</gene>
<dbReference type="OrthoDB" id="871648at2"/>
<feature type="domain" description="DUF6745" evidence="1">
    <location>
        <begin position="252"/>
        <end position="390"/>
    </location>
</feature>